<proteinExistence type="predicted"/>
<reference evidence="1 2" key="1">
    <citation type="submission" date="2014-07" db="EMBL/GenBank/DDBJ databases">
        <title>Draft Genome Sequence of Gephyronic Acid Producer, Cystobacter violaceus Strain Cb vi76.</title>
        <authorList>
            <person name="Stevens D.C."/>
            <person name="Young J."/>
            <person name="Carmichael R."/>
            <person name="Tan J."/>
            <person name="Taylor R.E."/>
        </authorList>
    </citation>
    <scope>NUCLEOTIDE SEQUENCE [LARGE SCALE GENOMIC DNA]</scope>
    <source>
        <strain evidence="1 2">Cb vi76</strain>
    </source>
</reference>
<dbReference type="EMBL" id="JPMI01000178">
    <property type="protein sequence ID" value="KFA90737.1"/>
    <property type="molecule type" value="Genomic_DNA"/>
</dbReference>
<dbReference type="AlphaFoldDB" id="A0A084SQK2"/>
<comment type="caution">
    <text evidence="1">The sequence shown here is derived from an EMBL/GenBank/DDBJ whole genome shotgun (WGS) entry which is preliminary data.</text>
</comment>
<name>A0A084SQK2_9BACT</name>
<dbReference type="RefSeq" id="WP_043401361.1">
    <property type="nucleotide sequence ID" value="NZ_JPMI01000178.1"/>
</dbReference>
<evidence type="ECO:0000313" key="2">
    <source>
        <dbReference type="Proteomes" id="UP000028547"/>
    </source>
</evidence>
<protein>
    <submittedName>
        <fullName evidence="1">Uncharacterized protein</fullName>
    </submittedName>
</protein>
<evidence type="ECO:0000313" key="1">
    <source>
        <dbReference type="EMBL" id="KFA90737.1"/>
    </source>
</evidence>
<dbReference type="Proteomes" id="UP000028547">
    <property type="component" value="Unassembled WGS sequence"/>
</dbReference>
<gene>
    <name evidence="1" type="ORF">Q664_26855</name>
</gene>
<accession>A0A084SQK2</accession>
<organism evidence="1 2">
    <name type="scientific">Archangium violaceum Cb vi76</name>
    <dbReference type="NCBI Taxonomy" id="1406225"/>
    <lineage>
        <taxon>Bacteria</taxon>
        <taxon>Pseudomonadati</taxon>
        <taxon>Myxococcota</taxon>
        <taxon>Myxococcia</taxon>
        <taxon>Myxococcales</taxon>
        <taxon>Cystobacterineae</taxon>
        <taxon>Archangiaceae</taxon>
        <taxon>Archangium</taxon>
    </lineage>
</organism>
<sequence>MKIQLADLRRAVNALFDHLERTGRTELDVTEDFYWNIPEKHLYSVYTPPPESELTMGQLSDDWNEVEKIASGQRPPTAYALVWLSSILRIIGSKLIS</sequence>